<dbReference type="OrthoDB" id="6853471at2"/>
<reference evidence="3" key="1">
    <citation type="submission" date="2016-11" db="EMBL/GenBank/DDBJ databases">
        <authorList>
            <person name="Varghese N."/>
            <person name="Submissions S."/>
        </authorList>
    </citation>
    <scope>NUCLEOTIDE SEQUENCE [LARGE SCALE GENOMIC DNA]</scope>
    <source>
        <strain evidence="3">CECT 8089</strain>
    </source>
</reference>
<sequence>MDFLSSPGAFWTWLVGIGAAEVAKVFLYVLAYGALRNWRVIRQKLATYLQTWRQRSSANAKIETPTKKSLTAARRIERRDDRGLIRRALRRYKVRDCRWVRRYRFDETWINREASRGHTCFLIMLMWFGFWVTAIGLKEVFLLKEGPLASAPSTAFMAAMPMYLFELAWLRFSGRAGRLITYRNKVRIWRWWH</sequence>
<keyword evidence="1" id="KW-1133">Transmembrane helix</keyword>
<organism evidence="2 3">
    <name type="scientific">Phytopseudomonas punonensis</name>
    <dbReference type="NCBI Taxonomy" id="1220495"/>
    <lineage>
        <taxon>Bacteria</taxon>
        <taxon>Pseudomonadati</taxon>
        <taxon>Pseudomonadota</taxon>
        <taxon>Gammaproteobacteria</taxon>
        <taxon>Pseudomonadales</taxon>
        <taxon>Pseudomonadaceae</taxon>
        <taxon>Phytopseudomonas</taxon>
    </lineage>
</organism>
<keyword evidence="3" id="KW-1185">Reference proteome</keyword>
<dbReference type="Proteomes" id="UP000184305">
    <property type="component" value="Unassembled WGS sequence"/>
</dbReference>
<protein>
    <submittedName>
        <fullName evidence="2">Uncharacterized protein</fullName>
    </submittedName>
</protein>
<dbReference type="AlphaFoldDB" id="A0A1M7LG05"/>
<keyword evidence="1" id="KW-0812">Transmembrane</keyword>
<name>A0A1M7LG05_9GAMM</name>
<proteinExistence type="predicted"/>
<keyword evidence="1" id="KW-0472">Membrane</keyword>
<accession>A0A1M7LG05</accession>
<feature type="transmembrane region" description="Helical" evidence="1">
    <location>
        <begin position="149"/>
        <end position="170"/>
    </location>
</feature>
<dbReference type="EMBL" id="FRBQ01000008">
    <property type="protein sequence ID" value="SHM76927.1"/>
    <property type="molecule type" value="Genomic_DNA"/>
</dbReference>
<feature type="transmembrane region" description="Helical" evidence="1">
    <location>
        <begin position="12"/>
        <end position="35"/>
    </location>
</feature>
<evidence type="ECO:0000313" key="2">
    <source>
        <dbReference type="EMBL" id="SHM76927.1"/>
    </source>
</evidence>
<feature type="transmembrane region" description="Helical" evidence="1">
    <location>
        <begin position="119"/>
        <end position="137"/>
    </location>
</feature>
<gene>
    <name evidence="2" type="ORF">SAMN05216288_4250</name>
</gene>
<dbReference type="RefSeq" id="WP_073267456.1">
    <property type="nucleotide sequence ID" value="NZ_FRBQ01000008.1"/>
</dbReference>
<evidence type="ECO:0000313" key="3">
    <source>
        <dbReference type="Proteomes" id="UP000184305"/>
    </source>
</evidence>
<evidence type="ECO:0000256" key="1">
    <source>
        <dbReference type="SAM" id="Phobius"/>
    </source>
</evidence>